<gene>
    <name evidence="1" type="ORF">EVG20_g7032</name>
</gene>
<dbReference type="AlphaFoldDB" id="A0A4Y9YIG4"/>
<evidence type="ECO:0000313" key="2">
    <source>
        <dbReference type="Proteomes" id="UP000298327"/>
    </source>
</evidence>
<dbReference type="OrthoDB" id="3056235at2759"/>
<name>A0A4Y9YIG4_9AGAM</name>
<sequence length="463" mass="50516">MGLEVPEAFSLISLLCTRNNALTLFGRLGPFQPSRCPPEAIGHRTYAYSVASFARTHFGSIFPALQNGSGSWHYSKIEPVDTSQNSRPTRAHAFPGALRYMLYVYCCISLVVFSVTLYGSKRTVSSLPPSQVDSGYPGASLLDSLSPANRLAKLSEVRPLPVSFEPSFLRIGSSSTPDPGAITACLWVSKEGLDISLINAWMQHWQGPISLVVTTNGPIRSSRSSIYKKLLRLNQTYHADRALRSNFSQAMHPPTTLSVHYLPLQDVPIAPNAFLNLARLFALTEHVLLVPSSTAIPPKLFTPPAPPLLKPTVLVSSNDTAISGLAWTAPRARPPHARRTGDHCMFQLWLDADGKLDVLPAQLAGQVEPVVYKQKKGPLTSSHIIHHKLGTRFHAEVCVLTLKRLEALAIAAASAPTTTTGRSNQVHRVKRGKSRGHVLSGGDGDVVKVRWLKRACREWVNAA</sequence>
<evidence type="ECO:0000313" key="1">
    <source>
        <dbReference type="EMBL" id="TFY61493.1"/>
    </source>
</evidence>
<keyword evidence="2" id="KW-1185">Reference proteome</keyword>
<organism evidence="1 2">
    <name type="scientific">Dentipellis fragilis</name>
    <dbReference type="NCBI Taxonomy" id="205917"/>
    <lineage>
        <taxon>Eukaryota</taxon>
        <taxon>Fungi</taxon>
        <taxon>Dikarya</taxon>
        <taxon>Basidiomycota</taxon>
        <taxon>Agaricomycotina</taxon>
        <taxon>Agaricomycetes</taxon>
        <taxon>Russulales</taxon>
        <taxon>Hericiaceae</taxon>
        <taxon>Dentipellis</taxon>
    </lineage>
</organism>
<proteinExistence type="predicted"/>
<dbReference type="EMBL" id="SEOQ01000507">
    <property type="protein sequence ID" value="TFY61493.1"/>
    <property type="molecule type" value="Genomic_DNA"/>
</dbReference>
<dbReference type="Proteomes" id="UP000298327">
    <property type="component" value="Unassembled WGS sequence"/>
</dbReference>
<protein>
    <submittedName>
        <fullName evidence="1">Uncharacterized protein</fullName>
    </submittedName>
</protein>
<accession>A0A4Y9YIG4</accession>
<comment type="caution">
    <text evidence="1">The sequence shown here is derived from an EMBL/GenBank/DDBJ whole genome shotgun (WGS) entry which is preliminary data.</text>
</comment>
<reference evidence="1 2" key="1">
    <citation type="submission" date="2019-02" db="EMBL/GenBank/DDBJ databases">
        <title>Genome sequencing of the rare red list fungi Dentipellis fragilis.</title>
        <authorList>
            <person name="Buettner E."/>
            <person name="Kellner H."/>
        </authorList>
    </citation>
    <scope>NUCLEOTIDE SEQUENCE [LARGE SCALE GENOMIC DNA]</scope>
    <source>
        <strain evidence="1 2">DSM 105465</strain>
    </source>
</reference>
<dbReference type="STRING" id="205917.A0A4Y9YIG4"/>